<dbReference type="Gene3D" id="3.40.50.12500">
    <property type="match status" value="1"/>
</dbReference>
<organism evidence="1 2">
    <name type="scientific">Rhizodiscina lignyota</name>
    <dbReference type="NCBI Taxonomy" id="1504668"/>
    <lineage>
        <taxon>Eukaryota</taxon>
        <taxon>Fungi</taxon>
        <taxon>Dikarya</taxon>
        <taxon>Ascomycota</taxon>
        <taxon>Pezizomycotina</taxon>
        <taxon>Dothideomycetes</taxon>
        <taxon>Pleosporomycetidae</taxon>
        <taxon>Aulographales</taxon>
        <taxon>Rhizodiscinaceae</taxon>
        <taxon>Rhizodiscina</taxon>
    </lineage>
</organism>
<dbReference type="InterPro" id="IPR053714">
    <property type="entry name" value="Iso_Racemase_Enz_sf"/>
</dbReference>
<reference evidence="1" key="1">
    <citation type="journal article" date="2020" name="Stud. Mycol.">
        <title>101 Dothideomycetes genomes: a test case for predicting lifestyles and emergence of pathogens.</title>
        <authorList>
            <person name="Haridas S."/>
            <person name="Albert R."/>
            <person name="Binder M."/>
            <person name="Bloem J."/>
            <person name="Labutti K."/>
            <person name="Salamov A."/>
            <person name="Andreopoulos B."/>
            <person name="Baker S."/>
            <person name="Barry K."/>
            <person name="Bills G."/>
            <person name="Bluhm B."/>
            <person name="Cannon C."/>
            <person name="Castanera R."/>
            <person name="Culley D."/>
            <person name="Daum C."/>
            <person name="Ezra D."/>
            <person name="Gonzalez J."/>
            <person name="Henrissat B."/>
            <person name="Kuo A."/>
            <person name="Liang C."/>
            <person name="Lipzen A."/>
            <person name="Lutzoni F."/>
            <person name="Magnuson J."/>
            <person name="Mondo S."/>
            <person name="Nolan M."/>
            <person name="Ohm R."/>
            <person name="Pangilinan J."/>
            <person name="Park H.-J."/>
            <person name="Ramirez L."/>
            <person name="Alfaro M."/>
            <person name="Sun H."/>
            <person name="Tritt A."/>
            <person name="Yoshinaga Y."/>
            <person name="Zwiers L.-H."/>
            <person name="Turgeon B."/>
            <person name="Goodwin S."/>
            <person name="Spatafora J."/>
            <person name="Crous P."/>
            <person name="Grigoriev I."/>
        </authorList>
    </citation>
    <scope>NUCLEOTIDE SEQUENCE</scope>
    <source>
        <strain evidence="1">CBS 133067</strain>
    </source>
</reference>
<dbReference type="AlphaFoldDB" id="A0A9P4IGR6"/>
<evidence type="ECO:0000313" key="1">
    <source>
        <dbReference type="EMBL" id="KAF2098899.1"/>
    </source>
</evidence>
<dbReference type="PANTHER" id="PTHR40267">
    <property type="entry name" value="BLR3294 PROTEIN"/>
    <property type="match status" value="1"/>
</dbReference>
<comment type="caution">
    <text evidence="1">The sequence shown here is derived from an EMBL/GenBank/DDBJ whole genome shotgun (WGS) entry which is preliminary data.</text>
</comment>
<evidence type="ECO:0000313" key="2">
    <source>
        <dbReference type="Proteomes" id="UP000799772"/>
    </source>
</evidence>
<proteinExistence type="predicted"/>
<evidence type="ECO:0008006" key="3">
    <source>
        <dbReference type="Google" id="ProtNLM"/>
    </source>
</evidence>
<dbReference type="EMBL" id="ML978126">
    <property type="protein sequence ID" value="KAF2098899.1"/>
    <property type="molecule type" value="Genomic_DNA"/>
</dbReference>
<dbReference type="InterPro" id="IPR026286">
    <property type="entry name" value="MaiA/AMDase"/>
</dbReference>
<accession>A0A9P4IGR6</accession>
<dbReference type="OrthoDB" id="414270at2759"/>
<dbReference type="Pfam" id="PF17645">
    <property type="entry name" value="Amdase"/>
    <property type="match status" value="1"/>
</dbReference>
<dbReference type="PANTHER" id="PTHR40267:SF1">
    <property type="entry name" value="BLR3294 PROTEIN"/>
    <property type="match status" value="1"/>
</dbReference>
<keyword evidence="2" id="KW-1185">Reference proteome</keyword>
<sequence length="248" mass="27161">MVNAITAPRCEFGVIQPSTNTSVEAEFNWMLVPGVSWHSARIWIPEPKMDSDKAFESVLEDVRASIEDAVKSVMSCQPDYLVMGMSVESFWGGKDGAEKFTAWMKELSGLDVTTGAAACEAALDAYKAKKIGVITPYQPVGDKQVFDFFTQMDYEVKAIHGLKCTTMTNIADVTEDQMRDAFRKVNVPGTDALIQAGTNLACAKVAAEMEKELGKPVIAINTATVWHSYRTNGIMDQISGFGSLLEEH</sequence>
<gene>
    <name evidence="1" type="ORF">NA57DRAFT_66149</name>
</gene>
<dbReference type="Proteomes" id="UP000799772">
    <property type="component" value="Unassembled WGS sequence"/>
</dbReference>
<name>A0A9P4IGR6_9PEZI</name>
<protein>
    <recommendedName>
        <fullName evidence="3">Arylmalonate decarboxylase</fullName>
    </recommendedName>
</protein>
<dbReference type="PIRSF" id="PIRSF015736">
    <property type="entry name" value="MI"/>
    <property type="match status" value="1"/>
</dbReference>